<dbReference type="EMBL" id="PGVA01000069">
    <property type="protein sequence ID" value="PLR79943.1"/>
    <property type="molecule type" value="Genomic_DNA"/>
</dbReference>
<organism evidence="1 3">
    <name type="scientific">Bacillus canaveralius</name>
    <dbReference type="NCBI Taxonomy" id="1403243"/>
    <lineage>
        <taxon>Bacteria</taxon>
        <taxon>Bacillati</taxon>
        <taxon>Bacillota</taxon>
        <taxon>Bacilli</taxon>
        <taxon>Bacillales</taxon>
        <taxon>Bacillaceae</taxon>
        <taxon>Bacillus</taxon>
    </lineage>
</organism>
<dbReference type="RefSeq" id="WP_101579233.1">
    <property type="nucleotide sequence ID" value="NZ_PGVA01000069.1"/>
</dbReference>
<sequence>MTNYFTHVKHSAMLQDDVVVIVFCKHEYQQDWLEERYRQEVFFTVKEVTGRTYEIEIEVLN</sequence>
<evidence type="ECO:0000313" key="1">
    <source>
        <dbReference type="EMBL" id="PLR79943.1"/>
    </source>
</evidence>
<reference evidence="1 3" key="1">
    <citation type="submission" date="2017-11" db="EMBL/GenBank/DDBJ databases">
        <title>Comparitive Functional Genomics of Dry Heat Resistant strains isolated from the Viking Spacecraft.</title>
        <authorList>
            <person name="Seuylemezian A."/>
            <person name="Cooper K."/>
            <person name="Vaishampayan P."/>
        </authorList>
    </citation>
    <scope>NUCLEOTIDE SEQUENCE [LARGE SCALE GENOMIC DNA]</scope>
    <source>
        <strain evidence="1 3">M4.6</strain>
    </source>
</reference>
<dbReference type="Gene3D" id="3.30.300.180">
    <property type="match status" value="1"/>
</dbReference>
<gene>
    <name evidence="1" type="ORF">CU635_20525</name>
    <name evidence="2" type="ORF">CVD25_22695</name>
</gene>
<dbReference type="Proteomes" id="UP000235114">
    <property type="component" value="Unassembled WGS sequence"/>
</dbReference>
<protein>
    <submittedName>
        <fullName evidence="1">Uncharacterized protein</fullName>
    </submittedName>
</protein>
<dbReference type="EMBL" id="PGVD01000102">
    <property type="protein sequence ID" value="PLR88452.1"/>
    <property type="molecule type" value="Genomic_DNA"/>
</dbReference>
<evidence type="ECO:0000313" key="3">
    <source>
        <dbReference type="Proteomes" id="UP000234951"/>
    </source>
</evidence>
<dbReference type="AlphaFoldDB" id="A0A2N5GGS4"/>
<evidence type="ECO:0000313" key="2">
    <source>
        <dbReference type="EMBL" id="PLR88452.1"/>
    </source>
</evidence>
<reference evidence="2 4" key="2">
    <citation type="submission" date="2017-12" db="EMBL/GenBank/DDBJ databases">
        <title>Comparative Functional Genomics of Dry Heat Resistant strains isolated from the Viking Spacecraft.</title>
        <authorList>
            <person name="Seuylemezian A."/>
            <person name="Cooper K."/>
            <person name="Vaishampayan P."/>
        </authorList>
    </citation>
    <scope>NUCLEOTIDE SEQUENCE [LARGE SCALE GENOMIC DNA]</scope>
    <source>
        <strain evidence="2 4">ATCC 29669</strain>
    </source>
</reference>
<dbReference type="InterPro" id="IPR038454">
    <property type="entry name" value="DnaA_N_sf"/>
</dbReference>
<name>A0A2N5GGS4_9BACI</name>
<dbReference type="OrthoDB" id="2966216at2"/>
<dbReference type="Proteomes" id="UP000234951">
    <property type="component" value="Unassembled WGS sequence"/>
</dbReference>
<proteinExistence type="predicted"/>
<comment type="caution">
    <text evidence="1">The sequence shown here is derived from an EMBL/GenBank/DDBJ whole genome shotgun (WGS) entry which is preliminary data.</text>
</comment>
<evidence type="ECO:0000313" key="4">
    <source>
        <dbReference type="Proteomes" id="UP000235114"/>
    </source>
</evidence>
<accession>A0A2N5GGS4</accession>
<keyword evidence="4" id="KW-1185">Reference proteome</keyword>